<keyword evidence="1" id="KW-0812">Transmembrane</keyword>
<protein>
    <recommendedName>
        <fullName evidence="4">Spermidine/putrescine ABC transporter substrate-binding protein</fullName>
    </recommendedName>
</protein>
<dbReference type="EMBL" id="CP033058">
    <property type="protein sequence ID" value="AZZ65739.1"/>
    <property type="molecule type" value="Genomic_DNA"/>
</dbReference>
<evidence type="ECO:0008006" key="4">
    <source>
        <dbReference type="Google" id="ProtNLM"/>
    </source>
</evidence>
<feature type="transmembrane region" description="Helical" evidence="1">
    <location>
        <begin position="9"/>
        <end position="28"/>
    </location>
</feature>
<evidence type="ECO:0000313" key="2">
    <source>
        <dbReference type="EMBL" id="AZZ65739.1"/>
    </source>
</evidence>
<dbReference type="KEGG" id="mphc:DMC14_003035"/>
<keyword evidence="1" id="KW-0472">Membrane</keyword>
<sequence>MNKRVLKLVLIWIGLSFIAIMFGLAIIFKFTNHYRPSIYNYESYLAPSIINKLEKNYNYKEFKEISEFTQALTQDKAIAGVGSDFQAAQLILDKKIRKIDFSKVLGEENKDWTKRKKLYTQNVQDHLESFDFLIYNKLEKMSEEERKKRGFEINKNLKRWRSIDKNNQTEWDHFYDYIIPYFAQDKGIAYNINKTSRPHLKVDSPEIQDLENKSLELDWMQIFSVLKENKYERVAWTNAYVDNLMIGAINYMYEKPDEWKKVFTTDNGKLFEFTEDNYKIAIDSFIHFVEKVSGASIKDTSHNFLSGDGLELLNHVIEPKSSRSDSGVIYNGDALDAYYSEDNYSSVEEGTIRFIRPKFNYVLVDCWIISHKLSDEDTDNFLTSLKEHVYFNNSHFLNNKSIQDGLHDLEKDFFEVLKENLNAEVISNTKKVLKSIFDNERQGVIEALNKNDKFKLVNWNDFFNWKNQINKFLSNDTIGDYWTWLEIVRNNSDEGYALFEDAFNDTFTNYHFAELANFDYISYTPADKLTYKFIEKWYFGNDEIAKSIYSQPAASSTYQLFTYPIIDNNLRTKIAAYYYERTRS</sequence>
<evidence type="ECO:0000313" key="3">
    <source>
        <dbReference type="Proteomes" id="UP000256585"/>
    </source>
</evidence>
<dbReference type="AlphaFoldDB" id="A0A3T0TUT4"/>
<evidence type="ECO:0000256" key="1">
    <source>
        <dbReference type="SAM" id="Phobius"/>
    </source>
</evidence>
<organism evidence="2 3">
    <name type="scientific">Metamycoplasma phocicerebrale</name>
    <dbReference type="NCBI Taxonomy" id="142649"/>
    <lineage>
        <taxon>Bacteria</taxon>
        <taxon>Bacillati</taxon>
        <taxon>Mycoplasmatota</taxon>
        <taxon>Mycoplasmoidales</taxon>
        <taxon>Metamycoplasmataceae</taxon>
        <taxon>Metamycoplasma</taxon>
    </lineage>
</organism>
<dbReference type="OrthoDB" id="403918at2"/>
<reference evidence="2" key="1">
    <citation type="submission" date="2019-03" db="EMBL/GenBank/DDBJ databases">
        <title>Draft Sequence and Annotation of the Mycoplasma phocicerebrale Strain 1049T Genome.</title>
        <authorList>
            <person name="Frasca S.Jr."/>
            <person name="Kutish G.F."/>
            <person name="Castellanos Gell J."/>
            <person name="Michaels D.L."/>
            <person name="Brown D.R."/>
        </authorList>
    </citation>
    <scope>NUCLEOTIDE SEQUENCE</scope>
    <source>
        <strain evidence="2">1049</strain>
    </source>
</reference>
<accession>A0A3T0TUT4</accession>
<proteinExistence type="predicted"/>
<dbReference type="RefSeq" id="WP_116171438.1">
    <property type="nucleotide sequence ID" value="NZ_CP033058.2"/>
</dbReference>
<gene>
    <name evidence="2" type="ORF">DMC14_003035</name>
</gene>
<keyword evidence="1" id="KW-1133">Transmembrane helix</keyword>
<name>A0A3T0TUT4_9BACT</name>
<dbReference type="Proteomes" id="UP000256585">
    <property type="component" value="Chromosome"/>
</dbReference>
<keyword evidence="3" id="KW-1185">Reference proteome</keyword>